<dbReference type="InParanoid" id="A0A2K2DIG6"/>
<evidence type="ECO:0000313" key="3">
    <source>
        <dbReference type="Proteomes" id="UP000008810"/>
    </source>
</evidence>
<dbReference type="AlphaFoldDB" id="A0A2K2DIG6"/>
<dbReference type="EnsemblPlants" id="PNT74072">
    <property type="protein sequence ID" value="PNT74072"/>
    <property type="gene ID" value="BRADI_1g07303v3"/>
</dbReference>
<reference evidence="1" key="2">
    <citation type="submission" date="2017-06" db="EMBL/GenBank/DDBJ databases">
        <title>WGS assembly of Brachypodium distachyon.</title>
        <authorList>
            <consortium name="The International Brachypodium Initiative"/>
            <person name="Lucas S."/>
            <person name="Harmon-Smith M."/>
            <person name="Lail K."/>
            <person name="Tice H."/>
            <person name="Grimwood J."/>
            <person name="Bruce D."/>
            <person name="Barry K."/>
            <person name="Shu S."/>
            <person name="Lindquist E."/>
            <person name="Wang M."/>
            <person name="Pitluck S."/>
            <person name="Vogel J.P."/>
            <person name="Garvin D.F."/>
            <person name="Mockler T.C."/>
            <person name="Schmutz J."/>
            <person name="Rokhsar D."/>
            <person name="Bevan M.W."/>
        </authorList>
    </citation>
    <scope>NUCLEOTIDE SEQUENCE</scope>
    <source>
        <strain evidence="1">Bd21</strain>
    </source>
</reference>
<dbReference type="EMBL" id="CM000880">
    <property type="protein sequence ID" value="PNT74072.1"/>
    <property type="molecule type" value="Genomic_DNA"/>
</dbReference>
<evidence type="ECO:0000313" key="1">
    <source>
        <dbReference type="EMBL" id="PNT74072.1"/>
    </source>
</evidence>
<protein>
    <submittedName>
        <fullName evidence="1 2">Uncharacterized protein</fullName>
    </submittedName>
</protein>
<reference evidence="1 2" key="1">
    <citation type="journal article" date="2010" name="Nature">
        <title>Genome sequencing and analysis of the model grass Brachypodium distachyon.</title>
        <authorList>
            <consortium name="International Brachypodium Initiative"/>
        </authorList>
    </citation>
    <scope>NUCLEOTIDE SEQUENCE [LARGE SCALE GENOMIC DNA]</scope>
    <source>
        <strain evidence="1 2">Bd21</strain>
    </source>
</reference>
<organism evidence="1">
    <name type="scientific">Brachypodium distachyon</name>
    <name type="common">Purple false brome</name>
    <name type="synonym">Trachynia distachya</name>
    <dbReference type="NCBI Taxonomy" id="15368"/>
    <lineage>
        <taxon>Eukaryota</taxon>
        <taxon>Viridiplantae</taxon>
        <taxon>Streptophyta</taxon>
        <taxon>Embryophyta</taxon>
        <taxon>Tracheophyta</taxon>
        <taxon>Spermatophyta</taxon>
        <taxon>Magnoliopsida</taxon>
        <taxon>Liliopsida</taxon>
        <taxon>Poales</taxon>
        <taxon>Poaceae</taxon>
        <taxon>BOP clade</taxon>
        <taxon>Pooideae</taxon>
        <taxon>Stipodae</taxon>
        <taxon>Brachypodieae</taxon>
        <taxon>Brachypodium</taxon>
    </lineage>
</organism>
<evidence type="ECO:0000313" key="2">
    <source>
        <dbReference type="EnsemblPlants" id="PNT74072"/>
    </source>
</evidence>
<gene>
    <name evidence="1" type="ORF">BRADI_1g07303v3</name>
</gene>
<reference evidence="2" key="3">
    <citation type="submission" date="2018-08" db="UniProtKB">
        <authorList>
            <consortium name="EnsemblPlants"/>
        </authorList>
    </citation>
    <scope>IDENTIFICATION</scope>
    <source>
        <strain evidence="2">cv. Bd21</strain>
    </source>
</reference>
<proteinExistence type="predicted"/>
<dbReference type="Gramene" id="PNT74072">
    <property type="protein sequence ID" value="PNT74072"/>
    <property type="gene ID" value="BRADI_1g07303v3"/>
</dbReference>
<dbReference type="Proteomes" id="UP000008810">
    <property type="component" value="Chromosome 1"/>
</dbReference>
<sequence>MPTPSKSWNHLIPLFQLADKIVLQILEKIRRCRQDDAQTILFFPRKIVWIEQRNQRLSKGLALQKGAGIRKVWRRTHGVFPGTRGGEKRKEKLWLDQPPTRRYARKKLCFRSSLGLSHVTSG</sequence>
<accession>A0A2K2DIG6</accession>
<name>A0A2K2DIG6_BRADI</name>
<keyword evidence="3" id="KW-1185">Reference proteome</keyword>